<evidence type="ECO:0000313" key="3">
    <source>
        <dbReference type="EMBL" id="TCF68167.1"/>
    </source>
</evidence>
<dbReference type="Proteomes" id="UP000292729">
    <property type="component" value="Unassembled WGS sequence"/>
</dbReference>
<dbReference type="Proteomes" id="UP000292241">
    <property type="component" value="Unassembled WGS sequence"/>
</dbReference>
<evidence type="ECO:0000313" key="5">
    <source>
        <dbReference type="Proteomes" id="UP000292692"/>
    </source>
</evidence>
<evidence type="ECO:0000313" key="1">
    <source>
        <dbReference type="EMBL" id="TCD82047.1"/>
    </source>
</evidence>
<dbReference type="EMBL" id="SHTI01000033">
    <property type="protein sequence ID" value="TCF68167.1"/>
    <property type="molecule type" value="Genomic_DNA"/>
</dbReference>
<evidence type="ECO:0000313" key="6">
    <source>
        <dbReference type="Proteomes" id="UP000292729"/>
    </source>
</evidence>
<evidence type="ECO:0000313" key="2">
    <source>
        <dbReference type="EMBL" id="TCF43364.1"/>
    </source>
</evidence>
<accession>A0A4R0SNF1</accession>
<reference evidence="1" key="2">
    <citation type="submission" date="2019-02" db="EMBL/GenBank/DDBJ databases">
        <authorList>
            <person name="Odamaki T."/>
        </authorList>
    </citation>
    <scope>NUCLEOTIDE SEQUENCE</scope>
    <source>
        <strain evidence="1">MCC10008</strain>
        <strain evidence="2">MCC10102</strain>
        <strain evidence="3">MCC10119</strain>
    </source>
</reference>
<dbReference type="RefSeq" id="WP_275051015.1">
    <property type="nucleotide sequence ID" value="NZ_SHPR01000051.1"/>
</dbReference>
<reference evidence="4 5" key="1">
    <citation type="journal article" date="2018" name="Sci. Rep.">
        <title>Genomic diversity and distribution of Bifidobacterium longum subsp. longum across the human lifespan.</title>
        <authorList>
            <person name="Odamaki T."/>
            <person name="Bottacini F."/>
            <person name="Kato K."/>
            <person name="Mitsuyama E."/>
            <person name="Yoshida K."/>
            <person name="Horigome A."/>
            <person name="Xiao J.Z."/>
            <person name="van Sinderen D."/>
        </authorList>
    </citation>
    <scope>NUCLEOTIDE SEQUENCE [LARGE SCALE GENOMIC DNA]</scope>
    <source>
        <strain evidence="1 4">MCC10008</strain>
        <strain evidence="2 5">MCC10102</strain>
        <strain evidence="3 6">MCC10119</strain>
    </source>
</reference>
<gene>
    <name evidence="1" type="ORF">MCC10008_1954</name>
    <name evidence="2" type="ORF">MCC10102_1848</name>
    <name evidence="3" type="ORF">MCC10119_1838</name>
</gene>
<evidence type="ECO:0000313" key="4">
    <source>
        <dbReference type="Proteomes" id="UP000292241"/>
    </source>
</evidence>
<sequence length="44" mass="5108">MPWTMQRHRNQIEAAKTTPDEIDKALAELDEEIIIPTTIEDITE</sequence>
<protein>
    <submittedName>
        <fullName evidence="1">Uncharacterized protein</fullName>
    </submittedName>
</protein>
<dbReference type="EMBL" id="SHSV01000032">
    <property type="protein sequence ID" value="TCF43364.1"/>
    <property type="molecule type" value="Genomic_DNA"/>
</dbReference>
<dbReference type="EMBL" id="SHPR01000051">
    <property type="protein sequence ID" value="TCD82047.1"/>
    <property type="molecule type" value="Genomic_DNA"/>
</dbReference>
<dbReference type="Proteomes" id="UP000292692">
    <property type="component" value="Unassembled WGS sequence"/>
</dbReference>
<name>A0A4R0SNF1_BIFLL</name>
<comment type="caution">
    <text evidence="1">The sequence shown here is derived from an EMBL/GenBank/DDBJ whole genome shotgun (WGS) entry which is preliminary data.</text>
</comment>
<organism evidence="1 4">
    <name type="scientific">Bifidobacterium longum subsp. longum</name>
    <dbReference type="NCBI Taxonomy" id="1679"/>
    <lineage>
        <taxon>Bacteria</taxon>
        <taxon>Bacillati</taxon>
        <taxon>Actinomycetota</taxon>
        <taxon>Actinomycetes</taxon>
        <taxon>Bifidobacteriales</taxon>
        <taxon>Bifidobacteriaceae</taxon>
        <taxon>Bifidobacterium</taxon>
    </lineage>
</organism>
<dbReference type="AlphaFoldDB" id="A0A4R0SNF1"/>
<proteinExistence type="predicted"/>